<evidence type="ECO:0000313" key="2">
    <source>
        <dbReference type="Proteomes" id="UP001596514"/>
    </source>
</evidence>
<keyword evidence="2" id="KW-1185">Reference proteome</keyword>
<name>A0ABW2SVX0_9ACTN</name>
<accession>A0ABW2SVX0</accession>
<proteinExistence type="predicted"/>
<dbReference type="EMBL" id="JBHTEE010000001">
    <property type="protein sequence ID" value="MFC7600400.1"/>
    <property type="molecule type" value="Genomic_DNA"/>
</dbReference>
<organism evidence="1 2">
    <name type="scientific">Streptosporangium amethystogenes subsp. fukuiense</name>
    <dbReference type="NCBI Taxonomy" id="698418"/>
    <lineage>
        <taxon>Bacteria</taxon>
        <taxon>Bacillati</taxon>
        <taxon>Actinomycetota</taxon>
        <taxon>Actinomycetes</taxon>
        <taxon>Streptosporangiales</taxon>
        <taxon>Streptosporangiaceae</taxon>
        <taxon>Streptosporangium</taxon>
    </lineage>
</organism>
<dbReference type="Proteomes" id="UP001596514">
    <property type="component" value="Unassembled WGS sequence"/>
</dbReference>
<gene>
    <name evidence="1" type="ORF">ACFQVD_09850</name>
</gene>
<sequence length="83" mass="9120">MQSEREGLRPGRLDYRVAGPVLVLVLAEAGEFRPGQPLELGRVAGREPERAVDVYADDVLGRDAAERRRDDRAAVAALRAVPR</sequence>
<evidence type="ECO:0000313" key="1">
    <source>
        <dbReference type="EMBL" id="MFC7600400.1"/>
    </source>
</evidence>
<reference evidence="2" key="1">
    <citation type="journal article" date="2019" name="Int. J. Syst. Evol. Microbiol.">
        <title>The Global Catalogue of Microorganisms (GCM) 10K type strain sequencing project: providing services to taxonomists for standard genome sequencing and annotation.</title>
        <authorList>
            <consortium name="The Broad Institute Genomics Platform"/>
            <consortium name="The Broad Institute Genome Sequencing Center for Infectious Disease"/>
            <person name="Wu L."/>
            <person name="Ma J."/>
        </authorList>
    </citation>
    <scope>NUCLEOTIDE SEQUENCE [LARGE SCALE GENOMIC DNA]</scope>
    <source>
        <strain evidence="2">JCM 10083</strain>
    </source>
</reference>
<protein>
    <submittedName>
        <fullName evidence="1">Uncharacterized protein</fullName>
    </submittedName>
</protein>
<comment type="caution">
    <text evidence="1">The sequence shown here is derived from an EMBL/GenBank/DDBJ whole genome shotgun (WGS) entry which is preliminary data.</text>
</comment>
<dbReference type="RefSeq" id="WP_343981540.1">
    <property type="nucleotide sequence ID" value="NZ_JBHTEE010000001.1"/>
</dbReference>